<dbReference type="AlphaFoldDB" id="A0A8H4AFI7"/>
<comment type="caution">
    <text evidence="1">The sequence shown here is derived from an EMBL/GenBank/DDBJ whole genome shotgun (WGS) entry which is preliminary data.</text>
</comment>
<evidence type="ECO:0000313" key="2">
    <source>
        <dbReference type="Proteomes" id="UP000439903"/>
    </source>
</evidence>
<dbReference type="Gene3D" id="2.40.10.10">
    <property type="entry name" value="Trypsin-like serine proteases"/>
    <property type="match status" value="2"/>
</dbReference>
<dbReference type="Proteomes" id="UP000439903">
    <property type="component" value="Unassembled WGS sequence"/>
</dbReference>
<accession>A0A8H4AFI7</accession>
<dbReference type="InterPro" id="IPR009003">
    <property type="entry name" value="Peptidase_S1_PA"/>
</dbReference>
<name>A0A8H4AFI7_GIGMA</name>
<dbReference type="SUPFAM" id="SSF50494">
    <property type="entry name" value="Trypsin-like serine proteases"/>
    <property type="match status" value="1"/>
</dbReference>
<dbReference type="EMBL" id="WTPW01000677">
    <property type="protein sequence ID" value="KAF0488839.1"/>
    <property type="molecule type" value="Genomic_DNA"/>
</dbReference>
<evidence type="ECO:0000313" key="1">
    <source>
        <dbReference type="EMBL" id="KAF0488839.1"/>
    </source>
</evidence>
<evidence type="ECO:0008006" key="3">
    <source>
        <dbReference type="Google" id="ProtNLM"/>
    </source>
</evidence>
<keyword evidence="2" id="KW-1185">Reference proteome</keyword>
<sequence length="291" mass="32211">MFLLADDHNPHAICVYIDVILNNVVIASFFNEAKKNTPFFDSVKIYYPIFEFYDSNEEIFSNTSRLNNKKPKKSNIGNVILAGDGLDYEDNEIGEDGTCSCGFLARNRANPNINYIGTAGHCFTNQDYYLLPWNSSTRENLESIGQTAFEATSPQDFGLIHISNNDVQPRAAIRNTNPLFTELLIKDGNAVSSHGAYLCLSGYSTHVTCGYIKALFGFYFEEDSFSEDVTVVSVKSAIGDSGGPMFRYQLDLRHVSLNGISLGGYGDKLTVVTKLDLILDLEGVNIELVTV</sequence>
<gene>
    <name evidence="1" type="ORF">F8M41_022163</name>
</gene>
<dbReference type="CDD" id="cd21112">
    <property type="entry name" value="alphaLP-like"/>
    <property type="match status" value="1"/>
</dbReference>
<dbReference type="InterPro" id="IPR043504">
    <property type="entry name" value="Peptidase_S1_PA_chymotrypsin"/>
</dbReference>
<organism evidence="1 2">
    <name type="scientific">Gigaspora margarita</name>
    <dbReference type="NCBI Taxonomy" id="4874"/>
    <lineage>
        <taxon>Eukaryota</taxon>
        <taxon>Fungi</taxon>
        <taxon>Fungi incertae sedis</taxon>
        <taxon>Mucoromycota</taxon>
        <taxon>Glomeromycotina</taxon>
        <taxon>Glomeromycetes</taxon>
        <taxon>Diversisporales</taxon>
        <taxon>Gigasporaceae</taxon>
        <taxon>Gigaspora</taxon>
    </lineage>
</organism>
<reference evidence="1 2" key="1">
    <citation type="journal article" date="2019" name="Environ. Microbiol.">
        <title>At the nexus of three kingdoms: the genome of the mycorrhizal fungus Gigaspora margarita provides insights into plant, endobacterial and fungal interactions.</title>
        <authorList>
            <person name="Venice F."/>
            <person name="Ghignone S."/>
            <person name="Salvioli di Fossalunga A."/>
            <person name="Amselem J."/>
            <person name="Novero M."/>
            <person name="Xianan X."/>
            <person name="Sedzielewska Toro K."/>
            <person name="Morin E."/>
            <person name="Lipzen A."/>
            <person name="Grigoriev I.V."/>
            <person name="Henrissat B."/>
            <person name="Martin F.M."/>
            <person name="Bonfante P."/>
        </authorList>
    </citation>
    <scope>NUCLEOTIDE SEQUENCE [LARGE SCALE GENOMIC DNA]</scope>
    <source>
        <strain evidence="1 2">BEG34</strain>
    </source>
</reference>
<dbReference type="OrthoDB" id="2345133at2759"/>
<proteinExistence type="predicted"/>
<protein>
    <recommendedName>
        <fullName evidence="3">Serine protease</fullName>
    </recommendedName>
</protein>